<keyword evidence="8" id="KW-1185">Reference proteome</keyword>
<dbReference type="FunFam" id="3.60.20.10:FF:000027">
    <property type="entry name" value="Proteasome subunit beta type-6"/>
    <property type="match status" value="1"/>
</dbReference>
<dbReference type="HOGENOM" id="CLU_035750_1_0_1"/>
<dbReference type="Proteomes" id="UP000024837">
    <property type="component" value="Unassembled WGS sequence"/>
</dbReference>
<reference evidence="7 8" key="1">
    <citation type="submission" date="2013-05" db="EMBL/GenBank/DDBJ databases">
        <title>Drechslerella stenobrocha genome reveals carnivorous origination and mechanical trapping mechanism of predatory fungi.</title>
        <authorList>
            <person name="Liu X."/>
            <person name="Zhang W."/>
            <person name="Liu K."/>
        </authorList>
    </citation>
    <scope>NUCLEOTIDE SEQUENCE [LARGE SCALE GENOMIC DNA]</scope>
    <source>
        <strain evidence="7 8">248</strain>
    </source>
</reference>
<dbReference type="Gene3D" id="3.60.20.10">
    <property type="entry name" value="Glutamine Phosphoribosylpyrophosphate, subunit 1, domain 1"/>
    <property type="match status" value="1"/>
</dbReference>
<comment type="subunit">
    <text evidence="4">The 26S proteasome consists of a 20S proteasome core and two 19S regulatory subunits. The 20S proteasome core is composed of 28 subunits that are arranged in four stacked rings, resulting in a barrel-shaped structure. The two end rings are each formed by seven alpha subunits, and the two central rings are each formed by seven beta subunits. The catalytic chamber with the active sites is on the inside of the barrel.</text>
</comment>
<comment type="function">
    <text evidence="5">Component of the proteasome, a multicatalytic proteinase complex which is characterized by its ability to cleave peptides with Arg, Phe, Tyr, Leu, and Glu adjacent to the leaving group at neutral or slightly basic pH. The proteasome has an ATP-dependent proteolytic activity.</text>
</comment>
<dbReference type="GO" id="GO:0005737">
    <property type="term" value="C:cytoplasm"/>
    <property type="evidence" value="ECO:0007669"/>
    <property type="project" value="UniProtKB-SubCell"/>
</dbReference>
<feature type="compositionally biased region" description="Acidic residues" evidence="6">
    <location>
        <begin position="241"/>
        <end position="253"/>
    </location>
</feature>
<dbReference type="GO" id="GO:0019774">
    <property type="term" value="C:proteasome core complex, beta-subunit complex"/>
    <property type="evidence" value="ECO:0007669"/>
    <property type="project" value="EnsemblFungi"/>
</dbReference>
<keyword evidence="3 5" id="KW-0539">Nucleus</keyword>
<organism evidence="7 8">
    <name type="scientific">Drechslerella stenobrocha 248</name>
    <dbReference type="NCBI Taxonomy" id="1043628"/>
    <lineage>
        <taxon>Eukaryota</taxon>
        <taxon>Fungi</taxon>
        <taxon>Dikarya</taxon>
        <taxon>Ascomycota</taxon>
        <taxon>Pezizomycotina</taxon>
        <taxon>Orbiliomycetes</taxon>
        <taxon>Orbiliales</taxon>
        <taxon>Orbiliaceae</taxon>
        <taxon>Drechslerella</taxon>
    </lineage>
</organism>
<evidence type="ECO:0000256" key="1">
    <source>
        <dbReference type="ARBA" id="ARBA00022490"/>
    </source>
</evidence>
<feature type="region of interest" description="Disordered" evidence="6">
    <location>
        <begin position="236"/>
        <end position="268"/>
    </location>
</feature>
<evidence type="ECO:0000313" key="7">
    <source>
        <dbReference type="EMBL" id="EWC46154.1"/>
    </source>
</evidence>
<keyword evidence="2 5" id="KW-0647">Proteasome</keyword>
<name>W7HSF7_9PEZI</name>
<dbReference type="Pfam" id="PF00227">
    <property type="entry name" value="Proteasome"/>
    <property type="match status" value="1"/>
</dbReference>
<sequence>MASSYLLPHAQHAPHAHPTASSQPRQHHWSPYTENGGVILGIAGKDYVIIAGDTRSSEGYNINTRTARKIFQLGSGIILGVVGMSADGEELARKVARKIDDYKRNHDKHITVSAAAVMLSRTLYQKRFFPYYCQPLLGGLDENGVGAIYTYDYVGSFEREQSRAFGSAAALITPFLDNQINLKNQFVPGSNGEEPRTPGDMPRDLVEKIVKDAFSSAVERQIEVGDGLQMVTVTRAPPRAEEEEATVEDDDEWTGSTISETLSPLKQD</sequence>
<feature type="compositionally biased region" description="Low complexity" evidence="6">
    <location>
        <begin position="8"/>
        <end position="24"/>
    </location>
</feature>
<feature type="compositionally biased region" description="Polar residues" evidence="6">
    <location>
        <begin position="254"/>
        <end position="268"/>
    </location>
</feature>
<proteinExistence type="inferred from homology"/>
<evidence type="ECO:0000313" key="8">
    <source>
        <dbReference type="Proteomes" id="UP000024837"/>
    </source>
</evidence>
<dbReference type="InterPro" id="IPR029055">
    <property type="entry name" value="Ntn_hydrolases_N"/>
</dbReference>
<protein>
    <recommendedName>
        <fullName evidence="5">Proteasome subunit beta</fullName>
    </recommendedName>
</protein>
<evidence type="ECO:0000256" key="4">
    <source>
        <dbReference type="ARBA" id="ARBA00026071"/>
    </source>
</evidence>
<comment type="subcellular location">
    <subcellularLocation>
        <location evidence="5">Cytoplasm</location>
    </subcellularLocation>
    <subcellularLocation>
        <location evidence="5">Nucleus</location>
    </subcellularLocation>
</comment>
<keyword evidence="1 5" id="KW-0963">Cytoplasm</keyword>
<dbReference type="PANTHER" id="PTHR32194">
    <property type="entry name" value="METALLOPROTEASE TLDD"/>
    <property type="match status" value="1"/>
</dbReference>
<evidence type="ECO:0000256" key="3">
    <source>
        <dbReference type="ARBA" id="ARBA00023242"/>
    </source>
</evidence>
<comment type="subunit">
    <text evidence="5">Component of the proteasome complex.</text>
</comment>
<dbReference type="PANTHER" id="PTHR32194:SF2">
    <property type="entry name" value="PROTEASOME SUBUNIT BETA TYPE-1"/>
    <property type="match status" value="1"/>
</dbReference>
<evidence type="ECO:0000256" key="6">
    <source>
        <dbReference type="SAM" id="MobiDB-lite"/>
    </source>
</evidence>
<dbReference type="GO" id="GO:0010499">
    <property type="term" value="P:proteasomal ubiquitin-independent protein catabolic process"/>
    <property type="evidence" value="ECO:0007669"/>
    <property type="project" value="EnsemblFungi"/>
</dbReference>
<dbReference type="InterPro" id="IPR016050">
    <property type="entry name" value="Proteasome_bsu_CS"/>
</dbReference>
<dbReference type="InterPro" id="IPR023333">
    <property type="entry name" value="Proteasome_suB-type"/>
</dbReference>
<dbReference type="GO" id="GO:0005634">
    <property type="term" value="C:nucleus"/>
    <property type="evidence" value="ECO:0007669"/>
    <property type="project" value="UniProtKB-SubCell"/>
</dbReference>
<feature type="region of interest" description="Disordered" evidence="6">
    <location>
        <begin position="1"/>
        <end position="30"/>
    </location>
</feature>
<evidence type="ECO:0000256" key="2">
    <source>
        <dbReference type="ARBA" id="ARBA00022942"/>
    </source>
</evidence>
<dbReference type="OrthoDB" id="268479at2759"/>
<dbReference type="PROSITE" id="PS00854">
    <property type="entry name" value="PROTEASOME_BETA_1"/>
    <property type="match status" value="1"/>
</dbReference>
<gene>
    <name evidence="7" type="ORF">DRE_04532</name>
</gene>
<dbReference type="PROSITE" id="PS51476">
    <property type="entry name" value="PROTEASOME_BETA_2"/>
    <property type="match status" value="1"/>
</dbReference>
<accession>W7HSF7</accession>
<evidence type="ECO:0000256" key="5">
    <source>
        <dbReference type="RuleBase" id="RU004203"/>
    </source>
</evidence>
<dbReference type="SUPFAM" id="SSF56235">
    <property type="entry name" value="N-terminal nucleophile aminohydrolases (Ntn hydrolases)"/>
    <property type="match status" value="1"/>
</dbReference>
<dbReference type="GO" id="GO:0043161">
    <property type="term" value="P:proteasome-mediated ubiquitin-dependent protein catabolic process"/>
    <property type="evidence" value="ECO:0007669"/>
    <property type="project" value="EnsemblFungi"/>
</dbReference>
<dbReference type="EMBL" id="KI966420">
    <property type="protein sequence ID" value="EWC46154.1"/>
    <property type="molecule type" value="Genomic_DNA"/>
</dbReference>
<comment type="similarity">
    <text evidence="5">Belongs to the peptidase T1B family.</text>
</comment>
<dbReference type="InterPro" id="IPR001353">
    <property type="entry name" value="Proteasome_sua/b"/>
</dbReference>
<dbReference type="AlphaFoldDB" id="W7HSF7"/>